<dbReference type="InterPro" id="IPR050298">
    <property type="entry name" value="Gram-neg_bact_OMP"/>
</dbReference>
<keyword evidence="8" id="KW-0626">Porin</keyword>
<evidence type="ECO:0000313" key="15">
    <source>
        <dbReference type="Proteomes" id="UP000318943"/>
    </source>
</evidence>
<evidence type="ECO:0000256" key="3">
    <source>
        <dbReference type="ARBA" id="ARBA00022448"/>
    </source>
</evidence>
<evidence type="ECO:0000256" key="11">
    <source>
        <dbReference type="SAM" id="SignalP"/>
    </source>
</evidence>
<comment type="subcellular location">
    <subcellularLocation>
        <location evidence="1">Cell outer membrane</location>
        <topology evidence="1">Multi-pass membrane protein</topology>
    </subcellularLocation>
</comment>
<dbReference type="CDD" id="cd00342">
    <property type="entry name" value="gram_neg_porins"/>
    <property type="match status" value="1"/>
</dbReference>
<evidence type="ECO:0000313" key="13">
    <source>
        <dbReference type="EMBL" id="TSP10248.1"/>
    </source>
</evidence>
<evidence type="ECO:0000313" key="14">
    <source>
        <dbReference type="EMBL" id="URF05064.1"/>
    </source>
</evidence>
<keyword evidence="10" id="KW-0998">Cell outer membrane</keyword>
<proteinExistence type="predicted"/>
<evidence type="ECO:0000256" key="8">
    <source>
        <dbReference type="ARBA" id="ARBA00023114"/>
    </source>
</evidence>
<dbReference type="GO" id="GO:0009279">
    <property type="term" value="C:cell outer membrane"/>
    <property type="evidence" value="ECO:0007669"/>
    <property type="project" value="UniProtKB-SubCell"/>
</dbReference>
<evidence type="ECO:0000256" key="5">
    <source>
        <dbReference type="ARBA" id="ARBA00022692"/>
    </source>
</evidence>
<dbReference type="Gene3D" id="2.40.160.10">
    <property type="entry name" value="Porin"/>
    <property type="match status" value="1"/>
</dbReference>
<dbReference type="KEGG" id="ccam:M5D45_04295"/>
<dbReference type="Proteomes" id="UP001056132">
    <property type="component" value="Chromosome 1"/>
</dbReference>
<accession>A0AAE9I0U9</accession>
<dbReference type="PANTHER" id="PTHR34501">
    <property type="entry name" value="PROTEIN YDDL-RELATED"/>
    <property type="match status" value="1"/>
</dbReference>
<feature type="domain" description="Porin" evidence="12">
    <location>
        <begin position="16"/>
        <end position="323"/>
    </location>
</feature>
<dbReference type="InterPro" id="IPR033900">
    <property type="entry name" value="Gram_neg_porin_domain"/>
</dbReference>
<gene>
    <name evidence="13" type="ORF">FGG12_23820</name>
    <name evidence="14" type="ORF">M5D45_04295</name>
</gene>
<keyword evidence="9" id="KW-0472">Membrane</keyword>
<keyword evidence="7" id="KW-0406">Ion transport</keyword>
<dbReference type="GO" id="GO:0046930">
    <property type="term" value="C:pore complex"/>
    <property type="evidence" value="ECO:0007669"/>
    <property type="project" value="UniProtKB-KW"/>
</dbReference>
<sequence length="355" mass="37691">MKRALAPFFTTAALGAAALGATAPAHAQSNVTLYGIVDTTIRYTSNESAAGNGKVQMTDGVLTGSRWGMYGLEDLGRGYQALFVLESGFSPDAGQSLQGNRLFGRKAYVGLQGDFGTVTLGRQFTVIHEVIASYDAMALANLAIVGFQGGNYTGGVRQDNMIKYSGRFGGFSIAAQHAFGEVAGSFSNSSSTGASVSYASGPFMVGGGYQIMRDTAAYYGVAVPVSDQKVWTLGGTYKVGPATVYLGYTNSNVDNAGYKNQAGYLGLQYAFTNAWSVIALGTYDHLKHGDDSGNRFTGALMLDYAFSKRTDVYIEADYTNLTDAWRTLGGQSTFQTPFYGHGSRVGVMAGLRHKF</sequence>
<reference evidence="14" key="2">
    <citation type="journal article" date="2022" name="Microbiol. Resour. Announc.">
        <title>Genome Sequence of Cupriavidus campinensis Strain G5, a Member of a Bacterial Consortium Capable of Polyethylene Degradation.</title>
        <authorList>
            <person name="Schneider B."/>
            <person name="Pfeiffer F."/>
            <person name="Dyall-Smith M."/>
            <person name="Kunte H.J."/>
        </authorList>
    </citation>
    <scope>NUCLEOTIDE SEQUENCE</scope>
    <source>
        <strain evidence="14">G5</strain>
    </source>
</reference>
<dbReference type="InterPro" id="IPR023614">
    <property type="entry name" value="Porin_dom_sf"/>
</dbReference>
<evidence type="ECO:0000256" key="9">
    <source>
        <dbReference type="ARBA" id="ARBA00023136"/>
    </source>
</evidence>
<dbReference type="PANTHER" id="PTHR34501:SF9">
    <property type="entry name" value="MAJOR OUTER MEMBRANE PROTEIN P.IA"/>
    <property type="match status" value="1"/>
</dbReference>
<keyword evidence="15" id="KW-1185">Reference proteome</keyword>
<dbReference type="Pfam" id="PF13609">
    <property type="entry name" value="Porin_4"/>
    <property type="match status" value="1"/>
</dbReference>
<name>A0AAE9I0U9_9BURK</name>
<dbReference type="EMBL" id="CP097330">
    <property type="protein sequence ID" value="URF05064.1"/>
    <property type="molecule type" value="Genomic_DNA"/>
</dbReference>
<protein>
    <submittedName>
        <fullName evidence="14">Porin</fullName>
    </submittedName>
</protein>
<evidence type="ECO:0000256" key="7">
    <source>
        <dbReference type="ARBA" id="ARBA00023065"/>
    </source>
</evidence>
<dbReference type="SUPFAM" id="SSF56935">
    <property type="entry name" value="Porins"/>
    <property type="match status" value="1"/>
</dbReference>
<keyword evidence="3" id="KW-0813">Transport</keyword>
<evidence type="ECO:0000256" key="1">
    <source>
        <dbReference type="ARBA" id="ARBA00004571"/>
    </source>
</evidence>
<feature type="signal peptide" evidence="11">
    <location>
        <begin position="1"/>
        <end position="27"/>
    </location>
</feature>
<organism evidence="14 16">
    <name type="scientific">Cupriavidus campinensis</name>
    <dbReference type="NCBI Taxonomy" id="151783"/>
    <lineage>
        <taxon>Bacteria</taxon>
        <taxon>Pseudomonadati</taxon>
        <taxon>Pseudomonadota</taxon>
        <taxon>Betaproteobacteria</taxon>
        <taxon>Burkholderiales</taxon>
        <taxon>Burkholderiaceae</taxon>
        <taxon>Cupriavidus</taxon>
    </lineage>
</organism>
<keyword evidence="6 11" id="KW-0732">Signal</keyword>
<dbReference type="EMBL" id="VCIZ01000017">
    <property type="protein sequence ID" value="TSP10248.1"/>
    <property type="molecule type" value="Genomic_DNA"/>
</dbReference>
<evidence type="ECO:0000313" key="16">
    <source>
        <dbReference type="Proteomes" id="UP001056132"/>
    </source>
</evidence>
<dbReference type="GO" id="GO:0015288">
    <property type="term" value="F:porin activity"/>
    <property type="evidence" value="ECO:0007669"/>
    <property type="project" value="UniProtKB-KW"/>
</dbReference>
<reference evidence="14" key="3">
    <citation type="submission" date="2022-05" db="EMBL/GenBank/DDBJ databases">
        <authorList>
            <person name="Kunte H.-J."/>
        </authorList>
    </citation>
    <scope>NUCLEOTIDE SEQUENCE</scope>
    <source>
        <strain evidence="14">G5</strain>
    </source>
</reference>
<comment type="subunit">
    <text evidence="2">Homotrimer.</text>
</comment>
<keyword evidence="4" id="KW-1134">Transmembrane beta strand</keyword>
<dbReference type="Proteomes" id="UP000318943">
    <property type="component" value="Unassembled WGS sequence"/>
</dbReference>
<feature type="chain" id="PRO_5042254583" evidence="11">
    <location>
        <begin position="28"/>
        <end position="355"/>
    </location>
</feature>
<evidence type="ECO:0000256" key="6">
    <source>
        <dbReference type="ARBA" id="ARBA00022729"/>
    </source>
</evidence>
<evidence type="ECO:0000256" key="2">
    <source>
        <dbReference type="ARBA" id="ARBA00011233"/>
    </source>
</evidence>
<dbReference type="GO" id="GO:0006811">
    <property type="term" value="P:monoatomic ion transport"/>
    <property type="evidence" value="ECO:0007669"/>
    <property type="project" value="UniProtKB-KW"/>
</dbReference>
<dbReference type="AlphaFoldDB" id="A0AAE9I0U9"/>
<reference evidence="13 15" key="1">
    <citation type="submission" date="2019-05" db="EMBL/GenBank/DDBJ databases">
        <title>Whole genome sequence analysis of Cupriavidus campinensis S14E4C strain.</title>
        <authorList>
            <person name="Abbaszade G."/>
            <person name="Szabo A."/>
            <person name="Toumi M."/>
            <person name="Toth E."/>
        </authorList>
    </citation>
    <scope>NUCLEOTIDE SEQUENCE [LARGE SCALE GENOMIC DNA]</scope>
    <source>
        <strain evidence="13 15">S14E4C</strain>
    </source>
</reference>
<evidence type="ECO:0000256" key="10">
    <source>
        <dbReference type="ARBA" id="ARBA00023237"/>
    </source>
</evidence>
<keyword evidence="5" id="KW-0812">Transmembrane</keyword>
<evidence type="ECO:0000259" key="12">
    <source>
        <dbReference type="Pfam" id="PF13609"/>
    </source>
</evidence>
<evidence type="ECO:0000256" key="4">
    <source>
        <dbReference type="ARBA" id="ARBA00022452"/>
    </source>
</evidence>
<dbReference type="RefSeq" id="WP_144201661.1">
    <property type="nucleotide sequence ID" value="NZ_CAJPVH010000003.1"/>
</dbReference>